<evidence type="ECO:0000256" key="6">
    <source>
        <dbReference type="ARBA" id="ARBA00023157"/>
    </source>
</evidence>
<evidence type="ECO:0000256" key="2">
    <source>
        <dbReference type="ARBA" id="ARBA00022475"/>
    </source>
</evidence>
<name>A0AAY5KAX7_ESOLU</name>
<keyword evidence="3" id="KW-0732">Signal</keyword>
<dbReference type="Pfam" id="PF07686">
    <property type="entry name" value="V-set"/>
    <property type="match status" value="1"/>
</dbReference>
<evidence type="ECO:0000256" key="5">
    <source>
        <dbReference type="ARBA" id="ARBA00023136"/>
    </source>
</evidence>
<keyword evidence="2" id="KW-1003">Cell membrane</keyword>
<evidence type="ECO:0000256" key="4">
    <source>
        <dbReference type="ARBA" id="ARBA00022859"/>
    </source>
</evidence>
<evidence type="ECO:0000313" key="10">
    <source>
        <dbReference type="Proteomes" id="UP000265140"/>
    </source>
</evidence>
<keyword evidence="4" id="KW-0391">Immunity</keyword>
<keyword evidence="5" id="KW-0472">Membrane</keyword>
<organism evidence="9 10">
    <name type="scientific">Esox lucius</name>
    <name type="common">Northern pike</name>
    <dbReference type="NCBI Taxonomy" id="8010"/>
    <lineage>
        <taxon>Eukaryota</taxon>
        <taxon>Metazoa</taxon>
        <taxon>Chordata</taxon>
        <taxon>Craniata</taxon>
        <taxon>Vertebrata</taxon>
        <taxon>Euteleostomi</taxon>
        <taxon>Actinopterygii</taxon>
        <taxon>Neopterygii</taxon>
        <taxon>Teleostei</taxon>
        <taxon>Protacanthopterygii</taxon>
        <taxon>Esociformes</taxon>
        <taxon>Esocidae</taxon>
        <taxon>Esox</taxon>
    </lineage>
</organism>
<reference evidence="9 10" key="1">
    <citation type="submission" date="2020-02" db="EMBL/GenBank/DDBJ databases">
        <title>Esox lucius (northern pike) genome, fEsoLuc1, primary haplotype.</title>
        <authorList>
            <person name="Myers G."/>
            <person name="Karagic N."/>
            <person name="Meyer A."/>
            <person name="Pippel M."/>
            <person name="Reichard M."/>
            <person name="Winkler S."/>
            <person name="Tracey A."/>
            <person name="Sims Y."/>
            <person name="Howe K."/>
            <person name="Rhie A."/>
            <person name="Formenti G."/>
            <person name="Durbin R."/>
            <person name="Fedrigo O."/>
            <person name="Jarvis E.D."/>
        </authorList>
    </citation>
    <scope>NUCLEOTIDE SEQUENCE [LARGE SCALE GENOMIC DNA]</scope>
</reference>
<dbReference type="GeneTree" id="ENSGT00950000182968"/>
<dbReference type="InterPro" id="IPR007110">
    <property type="entry name" value="Ig-like_dom"/>
</dbReference>
<dbReference type="CDD" id="cd00099">
    <property type="entry name" value="IgV"/>
    <property type="match status" value="1"/>
</dbReference>
<evidence type="ECO:0000256" key="3">
    <source>
        <dbReference type="ARBA" id="ARBA00022729"/>
    </source>
</evidence>
<dbReference type="InterPro" id="IPR013783">
    <property type="entry name" value="Ig-like_fold"/>
</dbReference>
<keyword evidence="10" id="KW-1185">Reference proteome</keyword>
<dbReference type="SUPFAM" id="SSF48726">
    <property type="entry name" value="Immunoglobulin"/>
    <property type="match status" value="1"/>
</dbReference>
<reference evidence="9" key="2">
    <citation type="submission" date="2025-08" db="UniProtKB">
        <authorList>
            <consortium name="Ensembl"/>
        </authorList>
    </citation>
    <scope>IDENTIFICATION</scope>
</reference>
<proteinExistence type="predicted"/>
<dbReference type="InterPro" id="IPR013106">
    <property type="entry name" value="Ig_V-set"/>
</dbReference>
<dbReference type="GO" id="GO:0002376">
    <property type="term" value="P:immune system process"/>
    <property type="evidence" value="ECO:0007669"/>
    <property type="project" value="UniProtKB-KW"/>
</dbReference>
<accession>A0AAY5KAX7</accession>
<dbReference type="PROSITE" id="PS50835">
    <property type="entry name" value="IG_LIKE"/>
    <property type="match status" value="1"/>
</dbReference>
<dbReference type="Proteomes" id="UP000265140">
    <property type="component" value="Chromosome 24"/>
</dbReference>
<keyword evidence="6" id="KW-1015">Disulfide bond</keyword>
<dbReference type="AlphaFoldDB" id="A0AAY5KAX7"/>
<comment type="subcellular location">
    <subcellularLocation>
        <location evidence="1">Cell membrane</location>
    </subcellularLocation>
</comment>
<dbReference type="GO" id="GO:0009617">
    <property type="term" value="P:response to bacterium"/>
    <property type="evidence" value="ECO:0007669"/>
    <property type="project" value="TreeGrafter"/>
</dbReference>
<dbReference type="SMART" id="SM00409">
    <property type="entry name" value="IG"/>
    <property type="match status" value="1"/>
</dbReference>
<sequence>MDVCSSLSIPGHPVTFLYARLGDSVTLQCFDPGKGSKILWYKQTAGQKPELISTIFKLADGVTFHNNFKENPRFTVPGGKGTIHLRISNIQPSDSAMYYCGGIDLYSLEFTTGIFLILTGSLKLQLFLLTIFTHLYVSIQCDNIILYLCGSRNQIYFPLSV</sequence>
<dbReference type="InterPro" id="IPR036179">
    <property type="entry name" value="Ig-like_dom_sf"/>
</dbReference>
<protein>
    <recommendedName>
        <fullName evidence="8">Ig-like domain-containing protein</fullName>
    </recommendedName>
</protein>
<reference evidence="9" key="3">
    <citation type="submission" date="2025-09" db="UniProtKB">
        <authorList>
            <consortium name="Ensembl"/>
        </authorList>
    </citation>
    <scope>IDENTIFICATION</scope>
</reference>
<dbReference type="Ensembl" id="ENSELUT00000107020.1">
    <property type="protein sequence ID" value="ENSELUP00000086193.1"/>
    <property type="gene ID" value="ENSELUG00000035965.1"/>
</dbReference>
<dbReference type="Gene3D" id="2.60.40.10">
    <property type="entry name" value="Immunoglobulins"/>
    <property type="match status" value="1"/>
</dbReference>
<evidence type="ECO:0000259" key="8">
    <source>
        <dbReference type="PROSITE" id="PS50835"/>
    </source>
</evidence>
<dbReference type="InterPro" id="IPR052051">
    <property type="entry name" value="TCR_complex_component"/>
</dbReference>
<evidence type="ECO:0000256" key="7">
    <source>
        <dbReference type="ARBA" id="ARBA00023180"/>
    </source>
</evidence>
<keyword evidence="7" id="KW-0325">Glycoprotein</keyword>
<dbReference type="GO" id="GO:0005886">
    <property type="term" value="C:plasma membrane"/>
    <property type="evidence" value="ECO:0007669"/>
    <property type="project" value="UniProtKB-SubCell"/>
</dbReference>
<evidence type="ECO:0000256" key="1">
    <source>
        <dbReference type="ARBA" id="ARBA00004236"/>
    </source>
</evidence>
<dbReference type="InterPro" id="IPR003599">
    <property type="entry name" value="Ig_sub"/>
</dbReference>
<dbReference type="PANTHER" id="PTHR19433:SF127">
    <property type="entry name" value="NITR9"/>
    <property type="match status" value="1"/>
</dbReference>
<evidence type="ECO:0000313" key="9">
    <source>
        <dbReference type="Ensembl" id="ENSELUP00000086193.1"/>
    </source>
</evidence>
<dbReference type="PANTHER" id="PTHR19433">
    <property type="entry name" value="T-CELL RECEPTOR ALPHA CHAIN V REGION-RELATED"/>
    <property type="match status" value="1"/>
</dbReference>
<dbReference type="SMART" id="SM00406">
    <property type="entry name" value="IGv"/>
    <property type="match status" value="1"/>
</dbReference>
<feature type="domain" description="Ig-like" evidence="8">
    <location>
        <begin position="10"/>
        <end position="100"/>
    </location>
</feature>